<dbReference type="NCBIfam" id="TIGR01863">
    <property type="entry name" value="cas_Csd1"/>
    <property type="match status" value="1"/>
</dbReference>
<dbReference type="Proteomes" id="UP000295357">
    <property type="component" value="Unassembled WGS sequence"/>
</dbReference>
<proteinExistence type="predicted"/>
<dbReference type="EMBL" id="SNXE01000001">
    <property type="protein sequence ID" value="TDP13375.1"/>
    <property type="molecule type" value="Genomic_DNA"/>
</dbReference>
<gene>
    <name evidence="1" type="ORF">DFR39_101850</name>
</gene>
<name>A0A4R6NE94_9BURK</name>
<comment type="caution">
    <text evidence="1">The sequence shown here is derived from an EMBL/GenBank/DDBJ whole genome shotgun (WGS) entry which is preliminary data.</text>
</comment>
<dbReference type="OrthoDB" id="5389988at2"/>
<dbReference type="CDD" id="cd09757">
    <property type="entry name" value="Cas8c_I-C"/>
    <property type="match status" value="1"/>
</dbReference>
<organism evidence="1 2">
    <name type="scientific">Roseateles asaccharophilus</name>
    <dbReference type="NCBI Taxonomy" id="582607"/>
    <lineage>
        <taxon>Bacteria</taxon>
        <taxon>Pseudomonadati</taxon>
        <taxon>Pseudomonadota</taxon>
        <taxon>Betaproteobacteria</taxon>
        <taxon>Burkholderiales</taxon>
        <taxon>Sphaerotilaceae</taxon>
        <taxon>Roseateles</taxon>
    </lineage>
</organism>
<protein>
    <submittedName>
        <fullName evidence="1">CRISPR-associated Csd1 family protein</fullName>
    </submittedName>
</protein>
<dbReference type="AlphaFoldDB" id="A0A4R6NE94"/>
<evidence type="ECO:0000313" key="2">
    <source>
        <dbReference type="Proteomes" id="UP000295357"/>
    </source>
</evidence>
<dbReference type="RefSeq" id="WP_133602263.1">
    <property type="nucleotide sequence ID" value="NZ_JAUFPJ010000001.1"/>
</dbReference>
<accession>A0A4R6NE94</accession>
<keyword evidence="2" id="KW-1185">Reference proteome</keyword>
<sequence length="637" mass="70677">MSWIQMLHATYEHCKGRESEGSPPLMPISHTTQLAQVEIVVDATGQFKRAAVLERALATTLIPCTEESGGRAGSKPVNHPLADKLQYLAGDYSAYGGEVTSGYSKDVQQPHRDYLASLSGWAKSVHGHPKIDAILGYIKKGCMVADLVGAGVLHLDSETGKLLKGWSGDKAQAPAIFKVMSAGQQQEDAFIRWRVEIGDEPNSATWTDESLTSAWIAYYQTTQTKRGYCMATGAQTALAVQHPAKLRHGGDKAKLISSNDSTGYTYRGRFIDADEALGIGFMVTQKAHNALRWLVARQGYRNGDQVFVAWEISGKPVPDPFASTFELFDGAASDHIPRPEAVGVGQAFALKLKSSIAGYRAVLDPSDDVVVIGLDSATPGRMAITYYRELQGSEFLDRIEAWHLQFAWPQNFGKDRKFVGTPAPRDIAEMAYGSRLDDNLRVATIERLLPCIVDGMPLPFDLLTSTVRRASNRIGLERWEWEKCLGVACALFKGFYKQRSYFMALEPERTSRDYLFGRLLAFAEHIESRALFVAGEKRDTTAARLMQRFADRPSSTWKTIELSLQPYMTRLRNTRPAFLYAVSRQMDDVIAAFSVDDFTKDAALSGEFLLGYHCQRQALRPPEDEADKEESPTDTPN</sequence>
<dbReference type="InterPro" id="IPR010144">
    <property type="entry name" value="CRISPR-assoc_prot_Csd1-typ"/>
</dbReference>
<reference evidence="1 2" key="1">
    <citation type="submission" date="2019-03" db="EMBL/GenBank/DDBJ databases">
        <title>Genomic Encyclopedia of Type Strains, Phase IV (KMG-IV): sequencing the most valuable type-strain genomes for metagenomic binning, comparative biology and taxonomic classification.</title>
        <authorList>
            <person name="Goeker M."/>
        </authorList>
    </citation>
    <scope>NUCLEOTIDE SEQUENCE [LARGE SCALE GENOMIC DNA]</scope>
    <source>
        <strain evidence="1 2">DSM 25082</strain>
    </source>
</reference>
<evidence type="ECO:0000313" key="1">
    <source>
        <dbReference type="EMBL" id="TDP13375.1"/>
    </source>
</evidence>
<dbReference type="Pfam" id="PF09709">
    <property type="entry name" value="Cas_Csd1"/>
    <property type="match status" value="1"/>
</dbReference>